<reference evidence="2" key="1">
    <citation type="submission" date="2021-11" db="EMBL/GenBank/DDBJ databases">
        <title>Isoprene-degrading acetogen.</title>
        <authorList>
            <person name="Yang Y."/>
            <person name="Jin H."/>
            <person name="Yan J."/>
        </authorList>
    </citation>
    <scope>NUCLEOTIDE SEQUENCE</scope>
    <source>
        <strain evidence="2">Berkeley</strain>
    </source>
</reference>
<evidence type="ECO:0000259" key="1">
    <source>
        <dbReference type="Pfam" id="PF06970"/>
    </source>
</evidence>
<dbReference type="Pfam" id="PF06970">
    <property type="entry name" value="RepA_N"/>
    <property type="match status" value="1"/>
</dbReference>
<evidence type="ECO:0000313" key="2">
    <source>
        <dbReference type="EMBL" id="UYO64387.1"/>
    </source>
</evidence>
<name>A0ABY6HIL3_9FIRM</name>
<dbReference type="RefSeq" id="WP_263993117.1">
    <property type="nucleotide sequence ID" value="NZ_CP087994.1"/>
</dbReference>
<keyword evidence="3" id="KW-1185">Reference proteome</keyword>
<accession>A0ABY6HIL3</accession>
<dbReference type="Proteomes" id="UP001163550">
    <property type="component" value="Chromosome"/>
</dbReference>
<dbReference type="InterPro" id="IPR010724">
    <property type="entry name" value="RepA_N"/>
</dbReference>
<organism evidence="2 3">
    <name type="scientific">Acetobacterium wieringae</name>
    <dbReference type="NCBI Taxonomy" id="52694"/>
    <lineage>
        <taxon>Bacteria</taxon>
        <taxon>Bacillati</taxon>
        <taxon>Bacillota</taxon>
        <taxon>Clostridia</taxon>
        <taxon>Eubacteriales</taxon>
        <taxon>Eubacteriaceae</taxon>
        <taxon>Acetobacterium</taxon>
    </lineage>
</organism>
<proteinExistence type="predicted"/>
<feature type="domain" description="Replication initiator A N-terminal" evidence="1">
    <location>
        <begin position="13"/>
        <end position="87"/>
    </location>
</feature>
<gene>
    <name evidence="2" type="ORF">LNN31_08185</name>
</gene>
<dbReference type="EMBL" id="CP087994">
    <property type="protein sequence ID" value="UYO64387.1"/>
    <property type="molecule type" value="Genomic_DNA"/>
</dbReference>
<sequence>MNYFTLHDADQFSFIRVPKELMTNPEYKDLSAESKLLYGVLLDRVSLSRKNNWVDDLGRIFIIYTRKDIMDIMGAGEKKITKLFNELREKKLIEEKRQGLQKPNLIYVGKFLGSAPVLESETYLEFNTAIDSCDYLQNRQNDGSGHVKTTVLEPSKALLNNTDNNNTNISNTEILISQSNCYEITDGRMDGLSEFETIDHYFESQVFAETREGQPDQRLIEDIKFNVLDMYFAPATMVAGDKKCQALVRAALMRLEPIHIDNIICKFHNITDSITNAKAYIQTMLYNLDSRPLITRLAAGYPSQQITLFVSP</sequence>
<evidence type="ECO:0000313" key="3">
    <source>
        <dbReference type="Proteomes" id="UP001163550"/>
    </source>
</evidence>
<protein>
    <submittedName>
        <fullName evidence="2">Replication initiator protein A</fullName>
    </submittedName>
</protein>